<evidence type="ECO:0000256" key="1">
    <source>
        <dbReference type="ARBA" id="ARBA00003670"/>
    </source>
</evidence>
<name>A0ABW6BNF0_9BACT</name>
<comment type="caution">
    <text evidence="3">The sequence shown here is derived from an EMBL/GenBank/DDBJ whole genome shotgun (WGS) entry which is preliminary data.</text>
</comment>
<dbReference type="InterPro" id="IPR015813">
    <property type="entry name" value="Pyrv/PenolPyrv_kinase-like_dom"/>
</dbReference>
<keyword evidence="4" id="KW-1185">Reference proteome</keyword>
<evidence type="ECO:0000256" key="2">
    <source>
        <dbReference type="ARBA" id="ARBA00022419"/>
    </source>
</evidence>
<protein>
    <recommendedName>
        <fullName evidence="2">Phosphoenolpyruvate carboxylase</fullName>
    </recommendedName>
</protein>
<comment type="function">
    <text evidence="1">Forms oxaloacetate, a four-carbon dicarboxylic acid source for the tricarboxylic acid cycle.</text>
</comment>
<dbReference type="RefSeq" id="WP_377480850.1">
    <property type="nucleotide sequence ID" value="NZ_JBHUOX010000002.1"/>
</dbReference>
<dbReference type="PANTHER" id="PTHR30523:SF6">
    <property type="entry name" value="PHOSPHOENOLPYRUVATE CARBOXYLASE"/>
    <property type="match status" value="1"/>
</dbReference>
<gene>
    <name evidence="3" type="ORF">ACFS7Z_03265</name>
</gene>
<accession>A0ABW6BNF0</accession>
<dbReference type="EMBL" id="JBHUOX010000002">
    <property type="protein sequence ID" value="MFD2999369.1"/>
    <property type="molecule type" value="Genomic_DNA"/>
</dbReference>
<evidence type="ECO:0000313" key="4">
    <source>
        <dbReference type="Proteomes" id="UP001597641"/>
    </source>
</evidence>
<dbReference type="PANTHER" id="PTHR30523">
    <property type="entry name" value="PHOSPHOENOLPYRUVATE CARBOXYLASE"/>
    <property type="match status" value="1"/>
</dbReference>
<proteinExistence type="predicted"/>
<reference evidence="4" key="1">
    <citation type="journal article" date="2019" name="Int. J. Syst. Evol. Microbiol.">
        <title>The Global Catalogue of Microorganisms (GCM) 10K type strain sequencing project: providing services to taxonomists for standard genome sequencing and annotation.</title>
        <authorList>
            <consortium name="The Broad Institute Genomics Platform"/>
            <consortium name="The Broad Institute Genome Sequencing Center for Infectious Disease"/>
            <person name="Wu L."/>
            <person name="Ma J."/>
        </authorList>
    </citation>
    <scope>NUCLEOTIDE SEQUENCE [LARGE SCALE GENOMIC DNA]</scope>
    <source>
        <strain evidence="4">KCTC 23984</strain>
    </source>
</reference>
<dbReference type="PRINTS" id="PR00150">
    <property type="entry name" value="PEPCARBXLASE"/>
</dbReference>
<sequence>MKRDKHMNGSSNSTLEVYNKQVGLRFQLYNSLFTALPFHRMERTGVLLTIFLLHCEEGFGKEQSPVDIIDSFFKQHTSYKEEKEMLDLLFRFVQYTERQVVLFDALEDAAYRDINDMNGPGTLKHLQSEVQQKQSHALLKEKLEDFSVRLVLTAHPTQFYPSEVLGIINDLAKAMVNDNTSQINSYLRQLGKTPFFRNEKPTPYDEAVNLIWYLENIFYPAAGHILGYLKNQFPNEVSSKNPIIRFGFWPGGDRDGNPFVNAGITLKVAEALRGAALKSYYLDVRRLKRRLTFKGVANVMVALEQKLYNNLFVPNHELDISREEILQTLQQIRVILIEEHNSLFLNLVENLLRKVELFGLHFAALDIRQDSSVHADLLQTIAATTDALPADYADLPAEKKINALLQSTGTVDPAAFENELHRDVLQSMRAIQTIQETNGEEGCHRYIISHSTNALDILEVYGLFLLSGWKQESLSVDIVPLFETIDDLKNAGDVMAALYQNETYRQHLQRRDNVQTIMLGFSDGTKDGGYLMANWGIYKAKEELSAISKQYDVAVIFFDGRGGPPARGGGRTHQFYASMGPNISNKEIQLTIQGQTISSNFGTVDAAQFNIEQLLHAGIHSALFASKDATLTSGEEELLMRLSQESFEKYNNLKNHSNFLEYMIYASPLRYYAEANIGSRPSKRNPGKLNLNDLRAVPYVGSWSQIKQNLPGYYGVGTALQRMEEAGRWEDIARLYKRSLFFKTLMDNCEMAMTKCFFPLTAFLSNHPNYGELWNMIHDEFQLTKSYILRLTGATQLMEDKPVNLQSILMRQRIELPLLTIQQYALTKIREMEEQGQQTETKPKYEKLVVRCSFGIINAERNSA</sequence>
<dbReference type="GO" id="GO:0008964">
    <property type="term" value="F:phosphoenolpyruvate carboxylase activity"/>
    <property type="evidence" value="ECO:0007669"/>
    <property type="project" value="UniProtKB-EC"/>
</dbReference>
<keyword evidence="3" id="KW-0456">Lyase</keyword>
<evidence type="ECO:0000313" key="3">
    <source>
        <dbReference type="EMBL" id="MFD2999369.1"/>
    </source>
</evidence>
<dbReference type="SUPFAM" id="SSF51621">
    <property type="entry name" value="Phosphoenolpyruvate/pyruvate domain"/>
    <property type="match status" value="1"/>
</dbReference>
<dbReference type="Pfam" id="PF00311">
    <property type="entry name" value="PEPcase"/>
    <property type="match status" value="2"/>
</dbReference>
<dbReference type="InterPro" id="IPR021135">
    <property type="entry name" value="PEP_COase"/>
</dbReference>
<dbReference type="Proteomes" id="UP001597641">
    <property type="component" value="Unassembled WGS sequence"/>
</dbReference>
<organism evidence="3 4">
    <name type="scientific">Pontibacter toksunensis</name>
    <dbReference type="NCBI Taxonomy" id="1332631"/>
    <lineage>
        <taxon>Bacteria</taxon>
        <taxon>Pseudomonadati</taxon>
        <taxon>Bacteroidota</taxon>
        <taxon>Cytophagia</taxon>
        <taxon>Cytophagales</taxon>
        <taxon>Hymenobacteraceae</taxon>
        <taxon>Pontibacter</taxon>
    </lineage>
</organism>